<gene>
    <name evidence="2" type="ORF">H9814_07785</name>
</gene>
<evidence type="ECO:0000256" key="1">
    <source>
        <dbReference type="SAM" id="Phobius"/>
    </source>
</evidence>
<feature type="transmembrane region" description="Helical" evidence="1">
    <location>
        <begin position="269"/>
        <end position="301"/>
    </location>
</feature>
<organism evidence="2 3">
    <name type="scientific">Candidatus Bacteroides merdigallinarum</name>
    <dbReference type="NCBI Taxonomy" id="2838473"/>
    <lineage>
        <taxon>Bacteria</taxon>
        <taxon>Pseudomonadati</taxon>
        <taxon>Bacteroidota</taxon>
        <taxon>Bacteroidia</taxon>
        <taxon>Bacteroidales</taxon>
        <taxon>Bacteroidaceae</taxon>
        <taxon>Bacteroides</taxon>
    </lineage>
</organism>
<feature type="transmembrane region" description="Helical" evidence="1">
    <location>
        <begin position="21"/>
        <end position="40"/>
    </location>
</feature>
<feature type="transmembrane region" description="Helical" evidence="1">
    <location>
        <begin position="367"/>
        <end position="389"/>
    </location>
</feature>
<dbReference type="EMBL" id="DXBX01000061">
    <property type="protein sequence ID" value="HIZ33419.1"/>
    <property type="molecule type" value="Genomic_DNA"/>
</dbReference>
<keyword evidence="1" id="KW-0812">Transmembrane</keyword>
<feature type="transmembrane region" description="Helical" evidence="1">
    <location>
        <begin position="322"/>
        <end position="347"/>
    </location>
</feature>
<protein>
    <submittedName>
        <fullName evidence="2">ABC transporter permease</fullName>
    </submittedName>
</protein>
<evidence type="ECO:0000313" key="3">
    <source>
        <dbReference type="Proteomes" id="UP000824028"/>
    </source>
</evidence>
<reference evidence="2" key="2">
    <citation type="submission" date="2021-04" db="EMBL/GenBank/DDBJ databases">
        <authorList>
            <person name="Gilroy R."/>
        </authorList>
    </citation>
    <scope>NUCLEOTIDE SEQUENCE</scope>
    <source>
        <strain evidence="2">ChiHjej9B8-1298</strain>
    </source>
</reference>
<proteinExistence type="predicted"/>
<keyword evidence="1" id="KW-1133">Transmembrane helix</keyword>
<keyword evidence="1" id="KW-0472">Membrane</keyword>
<dbReference type="AlphaFoldDB" id="A0A9D2E9B8"/>
<dbReference type="Proteomes" id="UP000824028">
    <property type="component" value="Unassembled WGS sequence"/>
</dbReference>
<accession>A0A9D2E9B8</accession>
<sequence length="400" mass="44349">MNRLVWKLLRRHVSIGQLTGFFLANLFGMTIVLLAVQAYADLRPMLTGGNSFLKQDYLIAGKKVGTLGSLMGKNSVFIPEEIEDLRRQPFTVKVGCFTPSLFHVSAGMGIRGTGVDLSTEMFFEAVPDEFIDADLSRWHYDESTRTIPIIIPRNYLNLYNFGFAESRGLPKLSEGLSGLLRMDITLRGNGRTEHYKGRIVGFSNRLNTILVPQAFMEETNRTLAPGQQAQPSRLILEVGNPADEAIARYFQQKNYETEGDALDDGKTAWFLRLLTGVVLAIGLVISLLSFYLLLLSIFLLLQKNATKLENLLLIGYSPAQVALPYHLLAIGLNLASLISAVLCVTGLRTAYMDSLRRLFPTVETGGLLPCLLTGGILLLLIAVLNTSIIRRKVLTINRLK</sequence>
<reference evidence="2" key="1">
    <citation type="journal article" date="2021" name="PeerJ">
        <title>Extensive microbial diversity within the chicken gut microbiome revealed by metagenomics and culture.</title>
        <authorList>
            <person name="Gilroy R."/>
            <person name="Ravi A."/>
            <person name="Getino M."/>
            <person name="Pursley I."/>
            <person name="Horton D.L."/>
            <person name="Alikhan N.F."/>
            <person name="Baker D."/>
            <person name="Gharbi K."/>
            <person name="Hall N."/>
            <person name="Watson M."/>
            <person name="Adriaenssens E.M."/>
            <person name="Foster-Nyarko E."/>
            <person name="Jarju S."/>
            <person name="Secka A."/>
            <person name="Antonio M."/>
            <person name="Oren A."/>
            <person name="Chaudhuri R.R."/>
            <person name="La Ragione R."/>
            <person name="Hildebrand F."/>
            <person name="Pallen M.J."/>
        </authorList>
    </citation>
    <scope>NUCLEOTIDE SEQUENCE</scope>
    <source>
        <strain evidence="2">ChiHjej9B8-1298</strain>
    </source>
</reference>
<comment type="caution">
    <text evidence="2">The sequence shown here is derived from an EMBL/GenBank/DDBJ whole genome shotgun (WGS) entry which is preliminary data.</text>
</comment>
<name>A0A9D2E9B8_9BACE</name>
<evidence type="ECO:0000313" key="2">
    <source>
        <dbReference type="EMBL" id="HIZ33419.1"/>
    </source>
</evidence>